<dbReference type="RefSeq" id="WP_263332940.1">
    <property type="nucleotide sequence ID" value="NZ_JAOVQO010000002.1"/>
</dbReference>
<keyword evidence="3 4" id="KW-0408">Iron</keyword>
<feature type="domain" description="Cytochrome c" evidence="5">
    <location>
        <begin position="187"/>
        <end position="293"/>
    </location>
</feature>
<dbReference type="PANTHER" id="PTHR35008">
    <property type="entry name" value="BLL4482 PROTEIN-RELATED"/>
    <property type="match status" value="1"/>
</dbReference>
<organism evidence="6 7">
    <name type="scientific">Albidovulum salinarum</name>
    <dbReference type="NCBI Taxonomy" id="2984153"/>
    <lineage>
        <taxon>Bacteria</taxon>
        <taxon>Pseudomonadati</taxon>
        <taxon>Pseudomonadota</taxon>
        <taxon>Alphaproteobacteria</taxon>
        <taxon>Rhodobacterales</taxon>
        <taxon>Paracoccaceae</taxon>
        <taxon>Albidovulum</taxon>
    </lineage>
</organism>
<evidence type="ECO:0000256" key="3">
    <source>
        <dbReference type="ARBA" id="ARBA00023004"/>
    </source>
</evidence>
<keyword evidence="7" id="KW-1185">Reference proteome</keyword>
<sequence>MRRILLSLTILAATGAAGAWFVLRPEPLPADALAGLEADAVRGEQVFWAGGCAACHSAEKAEGADRLVLKGGRRFPSPFGTFVAPNISNDPGAGIGTWTALGLANAMLRGVSPEGRHYYPVFPYASYARATLQDVVDLRAFLATLPADPSPSAPHEVAFPYNIRLGLRLWKRLQLDDGWVVAGDLNQAETRGRYLVEALGHCGECHTPRGGLGAMDRNRWLAGAPIPGGKSRFPNLTPAKLTWSEADIVAFLTTGFTPDYDSVGGAMAEVVDGLSHLAPSDRAAIAAYLKRVVPAE</sequence>
<protein>
    <submittedName>
        <fullName evidence="6">Cytochrome c</fullName>
    </submittedName>
</protein>
<dbReference type="SUPFAM" id="SSF46626">
    <property type="entry name" value="Cytochrome c"/>
    <property type="match status" value="2"/>
</dbReference>
<evidence type="ECO:0000256" key="1">
    <source>
        <dbReference type="ARBA" id="ARBA00022617"/>
    </source>
</evidence>
<dbReference type="EMBL" id="JAOVQO010000002">
    <property type="protein sequence ID" value="MCU9846889.1"/>
    <property type="molecule type" value="Genomic_DNA"/>
</dbReference>
<dbReference type="InterPro" id="IPR051459">
    <property type="entry name" value="Cytochrome_c-type_DH"/>
</dbReference>
<evidence type="ECO:0000259" key="5">
    <source>
        <dbReference type="PROSITE" id="PS51007"/>
    </source>
</evidence>
<keyword evidence="2 4" id="KW-0479">Metal-binding</keyword>
<dbReference type="Pfam" id="PF13442">
    <property type="entry name" value="Cytochrome_CBB3"/>
    <property type="match status" value="1"/>
</dbReference>
<evidence type="ECO:0000256" key="4">
    <source>
        <dbReference type="PROSITE-ProRule" id="PRU00433"/>
    </source>
</evidence>
<gene>
    <name evidence="6" type="ORF">OEZ60_02625</name>
</gene>
<reference evidence="6 7" key="1">
    <citation type="submission" date="2022-10" db="EMBL/GenBank/DDBJ databases">
        <title>Defluviimonas sp. nov., isolated from ocean surface sediments.</title>
        <authorList>
            <person name="He W."/>
            <person name="Wang L."/>
            <person name="Zhang D.-F."/>
        </authorList>
    </citation>
    <scope>NUCLEOTIDE SEQUENCE [LARGE SCALE GENOMIC DNA]</scope>
    <source>
        <strain evidence="6 7">WL0024</strain>
    </source>
</reference>
<dbReference type="InterPro" id="IPR009056">
    <property type="entry name" value="Cyt_c-like_dom"/>
</dbReference>
<name>A0ABT2WZI4_9RHOB</name>
<evidence type="ECO:0000313" key="7">
    <source>
        <dbReference type="Proteomes" id="UP001209535"/>
    </source>
</evidence>
<dbReference type="PROSITE" id="PS51007">
    <property type="entry name" value="CYTC"/>
    <property type="match status" value="2"/>
</dbReference>
<dbReference type="InterPro" id="IPR036909">
    <property type="entry name" value="Cyt_c-like_dom_sf"/>
</dbReference>
<proteinExistence type="predicted"/>
<dbReference type="Proteomes" id="UP001209535">
    <property type="component" value="Unassembled WGS sequence"/>
</dbReference>
<dbReference type="Pfam" id="PF00034">
    <property type="entry name" value="Cytochrom_C"/>
    <property type="match status" value="1"/>
</dbReference>
<accession>A0ABT2WZI4</accession>
<feature type="domain" description="Cytochrome c" evidence="5">
    <location>
        <begin position="38"/>
        <end position="146"/>
    </location>
</feature>
<comment type="caution">
    <text evidence="6">The sequence shown here is derived from an EMBL/GenBank/DDBJ whole genome shotgun (WGS) entry which is preliminary data.</text>
</comment>
<dbReference type="PANTHER" id="PTHR35008:SF8">
    <property type="entry name" value="ALCOHOL DEHYDROGENASE CYTOCHROME C SUBUNIT"/>
    <property type="match status" value="1"/>
</dbReference>
<evidence type="ECO:0000313" key="6">
    <source>
        <dbReference type="EMBL" id="MCU9846889.1"/>
    </source>
</evidence>
<keyword evidence="1 4" id="KW-0349">Heme</keyword>
<dbReference type="Gene3D" id="1.10.760.10">
    <property type="entry name" value="Cytochrome c-like domain"/>
    <property type="match status" value="2"/>
</dbReference>
<evidence type="ECO:0000256" key="2">
    <source>
        <dbReference type="ARBA" id="ARBA00022723"/>
    </source>
</evidence>